<dbReference type="AlphaFoldDB" id="A0A804JIL7"/>
<dbReference type="Proteomes" id="UP000012960">
    <property type="component" value="Unplaced"/>
</dbReference>
<protein>
    <submittedName>
        <fullName evidence="1">(wild Malaysian banana) hypothetical protein</fullName>
    </submittedName>
</protein>
<dbReference type="Gramene" id="Ma06_t21060.1">
    <property type="protein sequence ID" value="Ma06_p21060.1"/>
    <property type="gene ID" value="Ma06_g21060"/>
</dbReference>
<dbReference type="EnsemblPlants" id="Ma06_t21060.1">
    <property type="protein sequence ID" value="Ma06_p21060.1"/>
    <property type="gene ID" value="Ma06_g21060"/>
</dbReference>
<proteinExistence type="predicted"/>
<name>A0A804JIL7_MUSAM</name>
<evidence type="ECO:0000313" key="1">
    <source>
        <dbReference type="EMBL" id="CAG1846899.1"/>
    </source>
</evidence>
<accession>A0A804JIL7</accession>
<keyword evidence="3" id="KW-1185">Reference proteome</keyword>
<gene>
    <name evidence="1" type="ORF">GSMUA_166940.1</name>
</gene>
<dbReference type="EMBL" id="HG996471">
    <property type="protein sequence ID" value="CAG1846899.1"/>
    <property type="molecule type" value="Genomic_DNA"/>
</dbReference>
<evidence type="ECO:0000313" key="3">
    <source>
        <dbReference type="Proteomes" id="UP000012960"/>
    </source>
</evidence>
<dbReference type="InParanoid" id="A0A804JIL7"/>
<reference evidence="2" key="2">
    <citation type="submission" date="2021-05" db="UniProtKB">
        <authorList>
            <consortium name="EnsemblPlants"/>
        </authorList>
    </citation>
    <scope>IDENTIFICATION</scope>
    <source>
        <strain evidence="2">subsp. malaccensis</strain>
    </source>
</reference>
<evidence type="ECO:0000313" key="2">
    <source>
        <dbReference type="EnsemblPlants" id="Ma06_p21060.1"/>
    </source>
</evidence>
<organism evidence="2 3">
    <name type="scientific">Musa acuminata subsp. malaccensis</name>
    <name type="common">Wild banana</name>
    <name type="synonym">Musa malaccensis</name>
    <dbReference type="NCBI Taxonomy" id="214687"/>
    <lineage>
        <taxon>Eukaryota</taxon>
        <taxon>Viridiplantae</taxon>
        <taxon>Streptophyta</taxon>
        <taxon>Embryophyta</taxon>
        <taxon>Tracheophyta</taxon>
        <taxon>Spermatophyta</taxon>
        <taxon>Magnoliopsida</taxon>
        <taxon>Liliopsida</taxon>
        <taxon>Zingiberales</taxon>
        <taxon>Musaceae</taxon>
        <taxon>Musa</taxon>
    </lineage>
</organism>
<reference evidence="1" key="1">
    <citation type="submission" date="2021-03" db="EMBL/GenBank/DDBJ databases">
        <authorList>
            <consortium name="Genoscope - CEA"/>
            <person name="William W."/>
        </authorList>
    </citation>
    <scope>NUCLEOTIDE SEQUENCE</scope>
    <source>
        <strain evidence="1">Doubled-haploid Pahang</strain>
    </source>
</reference>
<sequence>MHIMILLPNPNKARHMGTKGGRKGCNMFSSLNSQHLKMLTRKLNMPSPPGTTSWADGFNFANKNLACRRNKQKLLVPVIMVYRYQAKNLGTGNRSLMIV</sequence>